<feature type="domain" description="4Fe-4S Mo/W bis-MGD-type" evidence="15">
    <location>
        <begin position="53"/>
        <end position="114"/>
    </location>
</feature>
<evidence type="ECO:0000313" key="16">
    <source>
        <dbReference type="EMBL" id="HAD4376587.1"/>
    </source>
</evidence>
<dbReference type="PROSITE" id="PS51669">
    <property type="entry name" value="4FE4S_MOW_BIS_MGD"/>
    <property type="match status" value="1"/>
</dbReference>
<evidence type="ECO:0000256" key="14">
    <source>
        <dbReference type="SAM" id="MobiDB-lite"/>
    </source>
</evidence>
<comment type="cofactor">
    <cofactor evidence="2">
        <name>[4Fe-4S] cluster</name>
        <dbReference type="ChEBI" id="CHEBI:49883"/>
    </cofactor>
</comment>
<dbReference type="InterPro" id="IPR006655">
    <property type="entry name" value="Mopterin_OxRdtase_prok_CS"/>
</dbReference>
<reference evidence="16" key="1">
    <citation type="journal article" date="2018" name="Genome Biol.">
        <title>SKESA: strategic k-mer extension for scrupulous assemblies.</title>
        <authorList>
            <person name="Souvorov A."/>
            <person name="Agarwala R."/>
            <person name="Lipman D.J."/>
        </authorList>
    </citation>
    <scope>NUCLEOTIDE SEQUENCE</scope>
    <source>
        <strain evidence="16">CT18</strain>
    </source>
</reference>
<evidence type="ECO:0000256" key="10">
    <source>
        <dbReference type="ARBA" id="ARBA00023002"/>
    </source>
</evidence>
<evidence type="ECO:0000259" key="15">
    <source>
        <dbReference type="PROSITE" id="PS51669"/>
    </source>
</evidence>
<dbReference type="InterPro" id="IPR009010">
    <property type="entry name" value="Asp_de-COase-like_dom_sf"/>
</dbReference>
<organism evidence="16">
    <name type="scientific">Salmonella enterica subsp. enterica serovar Typhi str. CT18</name>
    <dbReference type="NCBI Taxonomy" id="220341"/>
    <lineage>
        <taxon>Bacteria</taxon>
        <taxon>Pseudomonadati</taxon>
        <taxon>Pseudomonadota</taxon>
        <taxon>Gammaproteobacteria</taxon>
        <taxon>Enterobacterales</taxon>
        <taxon>Enterobacteriaceae</taxon>
        <taxon>Salmonella</taxon>
    </lineage>
</organism>
<feature type="compositionally biased region" description="Polar residues" evidence="14">
    <location>
        <begin position="801"/>
        <end position="812"/>
    </location>
</feature>
<protein>
    <submittedName>
        <fullName evidence="16">Dimethyl sulfoxide reductase subunit A</fullName>
    </submittedName>
</protein>
<dbReference type="CDD" id="cd02770">
    <property type="entry name" value="MopB_DmsA-EC"/>
    <property type="match status" value="1"/>
</dbReference>
<keyword evidence="6" id="KW-0004">4Fe-4S</keyword>
<dbReference type="SUPFAM" id="SSF50692">
    <property type="entry name" value="ADC-like"/>
    <property type="match status" value="1"/>
</dbReference>
<dbReference type="Gene3D" id="3.40.50.740">
    <property type="match status" value="1"/>
</dbReference>
<evidence type="ECO:0000256" key="4">
    <source>
        <dbReference type="ARBA" id="ARBA00010312"/>
    </source>
</evidence>
<evidence type="ECO:0000256" key="9">
    <source>
        <dbReference type="ARBA" id="ARBA00022729"/>
    </source>
</evidence>
<dbReference type="GO" id="GO:0030288">
    <property type="term" value="C:outer membrane-bounded periplasmic space"/>
    <property type="evidence" value="ECO:0007669"/>
    <property type="project" value="TreeGrafter"/>
</dbReference>
<gene>
    <name evidence="16" type="ORF">G1U32_11010</name>
</gene>
<dbReference type="Gene3D" id="3.40.50.12440">
    <property type="match status" value="2"/>
</dbReference>
<dbReference type="GO" id="GO:0051539">
    <property type="term" value="F:4 iron, 4 sulfur cluster binding"/>
    <property type="evidence" value="ECO:0007669"/>
    <property type="project" value="UniProtKB-KW"/>
</dbReference>
<evidence type="ECO:0000256" key="3">
    <source>
        <dbReference type="ARBA" id="ARBA00004413"/>
    </source>
</evidence>
<dbReference type="FunFam" id="3.40.50.12440:FF:000002">
    <property type="entry name" value="Anaerobic dimethyl sulfoxide reductase, A subunit"/>
    <property type="match status" value="1"/>
</dbReference>
<dbReference type="InterPro" id="IPR011888">
    <property type="entry name" value="Anaer_DMSO_reductase"/>
</dbReference>
<keyword evidence="10" id="KW-0560">Oxidoreductase</keyword>
<comment type="similarity">
    <text evidence="4">Belongs to the prokaryotic molybdopterin-containing oxidoreductase family.</text>
</comment>
<dbReference type="InterPro" id="IPR006657">
    <property type="entry name" value="MoPterin_dinucl-bd_dom"/>
</dbReference>
<sequence length="812" mass="89870">MPGEKQQTGVSRRTLVKSAALGSLALAAGGVSLPFGMRTAAAAVQQAMRNEEDKIVWGACSVNCGSRCALRLHVKDNEVWWVETDNTGDDVYGNHQVRACLRGRSIRRRINHPDRLNYPMKRVGRRGEGKFERISWQEALDTISASLKKTVEIYGNEAVYIHYSSGIVGGNITRSSPSASPVKRLMNCYGGSLNQYGSYSTAQISCAMPYTYGSNDGNSTSDIENSKLVVMFGNNPAETRMSGGGITWFLEQARERSNARMIVIDPRYTDTAAGREDEWIPIRPGTDAALVAGIAWVLINENLVDQPFLDNYCIGYDEKTLPADAPPNGHYKAYILGQGEDGIAKTPQWASHITGIPADRIIKLAREIGSVKPAYICQGWGPQRQANGEQTARAIAMFPILTGNVGIHGGNGGARESTYTITIERLPVLENPVKTAISCFSWTDAIARGPEMTALRDGVRGKDKLDVPIKFLWNYAGNTLINQHGDIAHTHEVLQDDSKCEMIVGIEHFMTASAKYCDILLPDLMPTEQEDLISHESAGNMGYVILGQPATSPKFERKPIYWTLSEVAKRLGPDVYQTFTEGRTQHEWVKYLHAKTKARNPEMPDYEEMKQTGIFKKKCPEEHYVAFRSFREDPAANPLKTPSGKIEIYSERLATLANTWELKKDEIIHPLPAYTPGFDGWDDPLRQRYPLQLTGFHYKARTHSSYGNIDVLQQACPQEIWINPIDAQARGIQHGDTVRVFNQNGEMLIPAKVTPRILPGVTAIGQGAWLNADMFGDKVDRGGSINILTSHRPSPLAKGNPSHSNLVQVEKA</sequence>
<evidence type="ECO:0000256" key="7">
    <source>
        <dbReference type="ARBA" id="ARBA00022505"/>
    </source>
</evidence>
<feature type="region of interest" description="Disordered" evidence="14">
    <location>
        <begin position="791"/>
        <end position="812"/>
    </location>
</feature>
<dbReference type="GO" id="GO:0005886">
    <property type="term" value="C:plasma membrane"/>
    <property type="evidence" value="ECO:0007669"/>
    <property type="project" value="UniProtKB-SubCell"/>
</dbReference>
<dbReference type="PROSITE" id="PS51318">
    <property type="entry name" value="TAT"/>
    <property type="match status" value="1"/>
</dbReference>
<comment type="caution">
    <text evidence="16">The sequence shown here is derived from an EMBL/GenBank/DDBJ whole genome shotgun (WGS) entry which is preliminary data.</text>
</comment>
<dbReference type="SMART" id="SM00926">
    <property type="entry name" value="Molybdop_Fe4S4"/>
    <property type="match status" value="1"/>
</dbReference>
<proteinExistence type="inferred from homology"/>
<accession>A0A714YER7</accession>
<keyword evidence="11" id="KW-0408">Iron</keyword>
<dbReference type="AlphaFoldDB" id="A0A714YER7"/>
<keyword evidence="13" id="KW-0472">Membrane</keyword>
<dbReference type="SUPFAM" id="SSF53706">
    <property type="entry name" value="Formate dehydrogenase/DMSO reductase, domains 1-3"/>
    <property type="match status" value="1"/>
</dbReference>
<dbReference type="NCBIfam" id="TIGR02166">
    <property type="entry name" value="dmsA_ynfE"/>
    <property type="match status" value="1"/>
</dbReference>
<dbReference type="GO" id="GO:0009055">
    <property type="term" value="F:electron transfer activity"/>
    <property type="evidence" value="ECO:0007669"/>
    <property type="project" value="TreeGrafter"/>
</dbReference>
<dbReference type="GO" id="GO:0043546">
    <property type="term" value="F:molybdopterin cofactor binding"/>
    <property type="evidence" value="ECO:0007669"/>
    <property type="project" value="InterPro"/>
</dbReference>
<dbReference type="GO" id="GO:0009389">
    <property type="term" value="F:dimethyl sulfoxide reductase activity"/>
    <property type="evidence" value="ECO:0007669"/>
    <property type="project" value="InterPro"/>
</dbReference>
<comment type="cofactor">
    <cofactor evidence="1">
        <name>Mo-bis(molybdopterin guanine dinucleotide)</name>
        <dbReference type="ChEBI" id="CHEBI:60539"/>
    </cofactor>
</comment>
<dbReference type="Pfam" id="PF01568">
    <property type="entry name" value="Molydop_binding"/>
    <property type="match status" value="1"/>
</dbReference>
<evidence type="ECO:0000256" key="1">
    <source>
        <dbReference type="ARBA" id="ARBA00001942"/>
    </source>
</evidence>
<keyword evidence="7" id="KW-0500">Molybdenum</keyword>
<keyword evidence="5" id="KW-1003">Cell membrane</keyword>
<evidence type="ECO:0000256" key="12">
    <source>
        <dbReference type="ARBA" id="ARBA00023014"/>
    </source>
</evidence>
<dbReference type="FunFam" id="2.40.40.20:FF:000010">
    <property type="entry name" value="Anaerobic dimethyl sulfoxide reductase subunit A"/>
    <property type="match status" value="1"/>
</dbReference>
<name>A0A714YER7_SALTI</name>
<evidence type="ECO:0000256" key="11">
    <source>
        <dbReference type="ARBA" id="ARBA00023004"/>
    </source>
</evidence>
<evidence type="ECO:0000256" key="8">
    <source>
        <dbReference type="ARBA" id="ARBA00022723"/>
    </source>
</evidence>
<dbReference type="InterPro" id="IPR006311">
    <property type="entry name" value="TAT_signal"/>
</dbReference>
<keyword evidence="8" id="KW-0479">Metal-binding</keyword>
<dbReference type="InterPro" id="IPR006656">
    <property type="entry name" value="Mopterin_OxRdtase"/>
</dbReference>
<dbReference type="Gene3D" id="3.40.228.10">
    <property type="entry name" value="Dimethylsulfoxide Reductase, domain 2"/>
    <property type="match status" value="1"/>
</dbReference>
<dbReference type="FunFam" id="3.40.50.740:FF:000015">
    <property type="entry name" value="Anaerobic dimethyl sulfoxide reductase subunit A"/>
    <property type="match status" value="1"/>
</dbReference>
<dbReference type="PROSITE" id="PS00932">
    <property type="entry name" value="MOLYBDOPTERIN_PROK_3"/>
    <property type="match status" value="1"/>
</dbReference>
<dbReference type="EMBL" id="DAAOXO010000010">
    <property type="protein sequence ID" value="HAD4376587.1"/>
    <property type="molecule type" value="Genomic_DNA"/>
</dbReference>
<keyword evidence="9" id="KW-0732">Signal</keyword>
<dbReference type="Gene3D" id="2.40.40.20">
    <property type="match status" value="1"/>
</dbReference>
<reference evidence="16" key="2">
    <citation type="submission" date="2019-01" db="EMBL/GenBank/DDBJ databases">
        <authorList>
            <consortium name="NCBI Pathogen Detection Project"/>
        </authorList>
    </citation>
    <scope>NUCLEOTIDE SEQUENCE</scope>
    <source>
        <strain evidence="16">CT18</strain>
    </source>
</reference>
<dbReference type="InterPro" id="IPR050612">
    <property type="entry name" value="Prok_Mopterin_Oxidored"/>
</dbReference>
<dbReference type="FunFam" id="3.40.50.12440:FF:000003">
    <property type="entry name" value="Anaerobic dimethyl sulfoxide reductase subunit A"/>
    <property type="match status" value="1"/>
</dbReference>
<keyword evidence="12" id="KW-0411">Iron-sulfur</keyword>
<evidence type="ECO:0000256" key="5">
    <source>
        <dbReference type="ARBA" id="ARBA00022475"/>
    </source>
</evidence>
<evidence type="ECO:0000256" key="6">
    <source>
        <dbReference type="ARBA" id="ARBA00022485"/>
    </source>
</evidence>
<dbReference type="PANTHER" id="PTHR43742">
    <property type="entry name" value="TRIMETHYLAMINE-N-OXIDE REDUCTASE"/>
    <property type="match status" value="1"/>
</dbReference>
<dbReference type="GO" id="GO:0030151">
    <property type="term" value="F:molybdenum ion binding"/>
    <property type="evidence" value="ECO:0007669"/>
    <property type="project" value="InterPro"/>
</dbReference>
<dbReference type="Pfam" id="PF04879">
    <property type="entry name" value="Molybdop_Fe4S4"/>
    <property type="match status" value="1"/>
</dbReference>
<dbReference type="InterPro" id="IPR006963">
    <property type="entry name" value="Mopterin_OxRdtase_4Fe-4S_dom"/>
</dbReference>
<dbReference type="PANTHER" id="PTHR43742:SF7">
    <property type="entry name" value="DIMETHYL SULFOXIDE REDUCTASE CHAIN YNFE-RELATED"/>
    <property type="match status" value="1"/>
</dbReference>
<dbReference type="CDD" id="cd02794">
    <property type="entry name" value="MopB_CT_DmsA-EC"/>
    <property type="match status" value="1"/>
</dbReference>
<evidence type="ECO:0000256" key="13">
    <source>
        <dbReference type="ARBA" id="ARBA00023136"/>
    </source>
</evidence>
<comment type="subcellular location">
    <subcellularLocation>
        <location evidence="3">Cell membrane</location>
        <topology evidence="3">Peripheral membrane protein</topology>
        <orientation evidence="3">Cytoplasmic side</orientation>
    </subcellularLocation>
</comment>
<evidence type="ECO:0000256" key="2">
    <source>
        <dbReference type="ARBA" id="ARBA00001966"/>
    </source>
</evidence>
<dbReference type="FunFam" id="3.40.228.10:FF:000004">
    <property type="entry name" value="Dimethyl sulfoxide reductase subunit A"/>
    <property type="match status" value="1"/>
</dbReference>
<dbReference type="Pfam" id="PF00384">
    <property type="entry name" value="Molybdopterin"/>
    <property type="match status" value="1"/>
</dbReference>
<dbReference type="GO" id="GO:0009061">
    <property type="term" value="P:anaerobic respiration"/>
    <property type="evidence" value="ECO:0007669"/>
    <property type="project" value="TreeGrafter"/>
</dbReference>